<sequence>MNLLSLLRDWGHHFRCFEGLLEVQKDIVGGRVTSIPIRCRLLLLKAKIMTSDQSSLYVATAANGAFQQYRRKAATTSLQPEAFVAEFRDCPCAIGMRYRRAKG</sequence>
<dbReference type="RefSeq" id="WP_131601774.1">
    <property type="nucleotide sequence ID" value="NZ_SJLU01000006.1"/>
</dbReference>
<protein>
    <submittedName>
        <fullName evidence="1">Uncharacterized protein</fullName>
    </submittedName>
</protein>
<dbReference type="EMBL" id="SJLU01000006">
    <property type="protein sequence ID" value="TBX93835.1"/>
    <property type="molecule type" value="Genomic_DNA"/>
</dbReference>
<proteinExistence type="predicted"/>
<dbReference type="Proteomes" id="UP000291866">
    <property type="component" value="Unassembled WGS sequence"/>
</dbReference>
<comment type="caution">
    <text evidence="1">The sequence shown here is derived from an EMBL/GenBank/DDBJ whole genome shotgun (WGS) entry which is preliminary data.</text>
</comment>
<evidence type="ECO:0000313" key="1">
    <source>
        <dbReference type="EMBL" id="TBX93835.1"/>
    </source>
</evidence>
<name>A0A8G2MSV2_RHILV</name>
<reference evidence="1 2" key="1">
    <citation type="submission" date="2019-02" db="EMBL/GenBank/DDBJ databases">
        <title>The competitiveness to form nodules shapes the capacities of Rhizobium leguminosarum sv viciae communities to promote symbiosis with specific hosts.</title>
        <authorList>
            <person name="Boivin S."/>
            <person name="Lepetit M."/>
        </authorList>
    </citation>
    <scope>NUCLEOTIDE SEQUENCE [LARGE SCALE GENOMIC DNA]</scope>
    <source>
        <strain evidence="1 2">SPF4F3</strain>
    </source>
</reference>
<evidence type="ECO:0000313" key="2">
    <source>
        <dbReference type="Proteomes" id="UP000291866"/>
    </source>
</evidence>
<organism evidence="1 2">
    <name type="scientific">Rhizobium leguminosarum bv. viciae</name>
    <dbReference type="NCBI Taxonomy" id="387"/>
    <lineage>
        <taxon>Bacteria</taxon>
        <taxon>Pseudomonadati</taxon>
        <taxon>Pseudomonadota</taxon>
        <taxon>Alphaproteobacteria</taxon>
        <taxon>Hyphomicrobiales</taxon>
        <taxon>Rhizobiaceae</taxon>
        <taxon>Rhizobium/Agrobacterium group</taxon>
        <taxon>Rhizobium</taxon>
    </lineage>
</organism>
<dbReference type="AlphaFoldDB" id="A0A8G2MSV2"/>
<accession>A0A8G2MSV2</accession>
<gene>
    <name evidence="1" type="ORF">E0H31_15160</name>
</gene>